<dbReference type="Proteomes" id="UP000591131">
    <property type="component" value="Unassembled WGS sequence"/>
</dbReference>
<evidence type="ECO:0000313" key="2">
    <source>
        <dbReference type="Proteomes" id="UP000591131"/>
    </source>
</evidence>
<name>A0A7J6M7R1_PERCH</name>
<proteinExistence type="predicted"/>
<evidence type="ECO:0000313" key="1">
    <source>
        <dbReference type="EMBL" id="KAF4667612.1"/>
    </source>
</evidence>
<dbReference type="OrthoDB" id="10565244at2759"/>
<sequence>MRRYSSPLVAYERRGVHCRSGNAVDAINYKKALLRSVSSQLRGIEAVRQCPPHRGVTIDSYSTVGCLAGISPIVDDFAIEEATDVKIDARSEVEESTSEVSVYDTELYPQGPRDLLVSVEKGPAVLKDGTTTSASRMTMQLPFIFPQKGPPFRLEQLIRRDFALLSRLQQSGHLKLYDSLIDSFKKAGYIRPVAVSDVKADDSGIVSPRSQFIQERFVLCDCARFVHICFVHADLERKWKKRINPADGPTRARLIPDLLEERRQYFEALLLQPFRPLCFWNTAYISTSFAEAPEDVLKKFFHVGDDGIILHTIEAPEERPIFVPSALAEEVAEAVRVCAKHPGRDRTRQLVGRYSWCKGLYKLVNRIVCS</sequence>
<gene>
    <name evidence="1" type="ORF">FOL47_003451</name>
</gene>
<dbReference type="AlphaFoldDB" id="A0A7J6M7R1"/>
<comment type="caution">
    <text evidence="1">The sequence shown here is derived from an EMBL/GenBank/DDBJ whole genome shotgun (WGS) entry which is preliminary data.</text>
</comment>
<dbReference type="EMBL" id="JAAPAO010000207">
    <property type="protein sequence ID" value="KAF4667612.1"/>
    <property type="molecule type" value="Genomic_DNA"/>
</dbReference>
<organism evidence="1 2">
    <name type="scientific">Perkinsus chesapeaki</name>
    <name type="common">Clam parasite</name>
    <name type="synonym">Perkinsus andrewsi</name>
    <dbReference type="NCBI Taxonomy" id="330153"/>
    <lineage>
        <taxon>Eukaryota</taxon>
        <taxon>Sar</taxon>
        <taxon>Alveolata</taxon>
        <taxon>Perkinsozoa</taxon>
        <taxon>Perkinsea</taxon>
        <taxon>Perkinsida</taxon>
        <taxon>Perkinsidae</taxon>
        <taxon>Perkinsus</taxon>
    </lineage>
</organism>
<protein>
    <submittedName>
        <fullName evidence="1">Uncharacterized protein</fullName>
    </submittedName>
</protein>
<reference evidence="1 2" key="1">
    <citation type="submission" date="2020-04" db="EMBL/GenBank/DDBJ databases">
        <title>Perkinsus chesapeaki whole genome sequence.</title>
        <authorList>
            <person name="Bogema D.R."/>
        </authorList>
    </citation>
    <scope>NUCLEOTIDE SEQUENCE [LARGE SCALE GENOMIC DNA]</scope>
    <source>
        <strain evidence="1">ATCC PRA-425</strain>
    </source>
</reference>
<keyword evidence="2" id="KW-1185">Reference proteome</keyword>
<accession>A0A7J6M7R1</accession>